<keyword evidence="1 5" id="KW-0328">Glycosyltransferase</keyword>
<feature type="domain" description="Glycosyl transferase family 1" evidence="3">
    <location>
        <begin position="203"/>
        <end position="375"/>
    </location>
</feature>
<dbReference type="PATRIC" id="fig|1544413.3.peg.993"/>
<name>A0A0Q1E2H8_9CORY</name>
<dbReference type="EMBL" id="LKEV01000002">
    <property type="protein sequence ID" value="KQB86781.1"/>
    <property type="molecule type" value="Genomic_DNA"/>
</dbReference>
<dbReference type="FunFam" id="3.40.50.2000:FF:000115">
    <property type="entry name" value="Alpha-(1-6)-phosphatidylinositol monomannoside mannosyltransferase"/>
    <property type="match status" value="1"/>
</dbReference>
<evidence type="ECO:0000256" key="1">
    <source>
        <dbReference type="ARBA" id="ARBA00022676"/>
    </source>
</evidence>
<dbReference type="CDD" id="cd03801">
    <property type="entry name" value="GT4_PimA-like"/>
    <property type="match status" value="1"/>
</dbReference>
<dbReference type="InterPro" id="IPR001296">
    <property type="entry name" value="Glyco_trans_1"/>
</dbReference>
<dbReference type="Proteomes" id="UP000050488">
    <property type="component" value="Unassembled WGS sequence"/>
</dbReference>
<evidence type="ECO:0000256" key="2">
    <source>
        <dbReference type="ARBA" id="ARBA00022679"/>
    </source>
</evidence>
<evidence type="ECO:0000259" key="4">
    <source>
        <dbReference type="Pfam" id="PF13439"/>
    </source>
</evidence>
<dbReference type="GO" id="GO:1901137">
    <property type="term" value="P:carbohydrate derivative biosynthetic process"/>
    <property type="evidence" value="ECO:0007669"/>
    <property type="project" value="UniProtKB-ARBA"/>
</dbReference>
<accession>A0A0Q1E2H8</accession>
<dbReference type="GO" id="GO:1903509">
    <property type="term" value="P:liposaccharide metabolic process"/>
    <property type="evidence" value="ECO:0007669"/>
    <property type="project" value="UniProtKB-ARBA"/>
</dbReference>
<keyword evidence="2 5" id="KW-0808">Transferase</keyword>
<reference evidence="5 6" key="1">
    <citation type="submission" date="2015-10" db="EMBL/GenBank/DDBJ databases">
        <title>Corynebacteirum lowii and Corynebacterium oculi species nova, derived from human clinical disease and and emended description of Corynebacterium mastiditis.</title>
        <authorList>
            <person name="Bernard K."/>
            <person name="Pacheco A.L."/>
            <person name="Mcdougall C."/>
            <person name="Burtx T."/>
            <person name="Weibe D."/>
            <person name="Tyler S."/>
            <person name="Olson A.B."/>
            <person name="Cnockaert M."/>
            <person name="Eguchi H."/>
            <person name="Kuwahara T."/>
            <person name="Nakayama-Imaohji H."/>
            <person name="Boudewijins M."/>
            <person name="Van Hoecke F."/>
            <person name="Bernier A.-M."/>
            <person name="Vandamme P."/>
        </authorList>
    </citation>
    <scope>NUCLEOTIDE SEQUENCE [LARGE SCALE GENOMIC DNA]</scope>
    <source>
        <strain evidence="5 6">NML 130206</strain>
    </source>
</reference>
<dbReference type="STRING" id="1544413.Clow_00989"/>
<protein>
    <submittedName>
        <fullName evidence="5">GDP-mannose-dependent alpha-(1-6)-phosphatidylinositol monomannoside mannosyltransferase</fullName>
        <ecNumber evidence="5">2.4.1.57</ecNumber>
    </submittedName>
</protein>
<dbReference type="EC" id="2.4.1.57" evidence="5"/>
<feature type="domain" description="Glycosyltransferase subfamily 4-like N-terminal" evidence="4">
    <location>
        <begin position="36"/>
        <end position="193"/>
    </location>
</feature>
<proteinExistence type="predicted"/>
<evidence type="ECO:0000313" key="5">
    <source>
        <dbReference type="EMBL" id="KQB86781.1"/>
    </source>
</evidence>
<evidence type="ECO:0000259" key="3">
    <source>
        <dbReference type="Pfam" id="PF00534"/>
    </source>
</evidence>
<dbReference type="SUPFAM" id="SSF53756">
    <property type="entry name" value="UDP-Glycosyltransferase/glycogen phosphorylase"/>
    <property type="match status" value="1"/>
</dbReference>
<dbReference type="Pfam" id="PF00534">
    <property type="entry name" value="Glycos_transf_1"/>
    <property type="match status" value="1"/>
</dbReference>
<evidence type="ECO:0000313" key="6">
    <source>
        <dbReference type="Proteomes" id="UP000050488"/>
    </source>
</evidence>
<dbReference type="PANTHER" id="PTHR45947">
    <property type="entry name" value="SULFOQUINOVOSYL TRANSFERASE SQD2"/>
    <property type="match status" value="1"/>
</dbReference>
<dbReference type="AlphaFoldDB" id="A0A0Q1E2H8"/>
<comment type="caution">
    <text evidence="5">The sequence shown here is derived from an EMBL/GenBank/DDBJ whole genome shotgun (WGS) entry which is preliminary data.</text>
</comment>
<dbReference type="Pfam" id="PF13439">
    <property type="entry name" value="Glyco_transf_4"/>
    <property type="match status" value="1"/>
</dbReference>
<dbReference type="InterPro" id="IPR050194">
    <property type="entry name" value="Glycosyltransferase_grp1"/>
</dbReference>
<dbReference type="PANTHER" id="PTHR45947:SF3">
    <property type="entry name" value="SULFOQUINOVOSYL TRANSFERASE SQD2"/>
    <property type="match status" value="1"/>
</dbReference>
<dbReference type="Gene3D" id="3.40.50.2000">
    <property type="entry name" value="Glycogen Phosphorylase B"/>
    <property type="match status" value="2"/>
</dbReference>
<dbReference type="InterPro" id="IPR028098">
    <property type="entry name" value="Glyco_trans_4-like_N"/>
</dbReference>
<sequence>MWILCRGLVPHASRDTDYSGAMPTTLLVTNDFPPRVGGIQSYLRDFVSLLNPEEIVVFASTQDAEAAQKHDAEVPYEVVRWPRSVMLPTPATQRRMCELIRQRGINTVWFGAAAPLAVMGAAAKKAGAQRVIATTHGHEVGWSMLPGSRQVLSRIGRSADVVTYISDYTLGRFRRAFGQGPEFAHLPSGVDVEVFRPLDVAAKDRVRQRWGIAQGVPLIVCVSRLVPRKGQDQLLRAMPRVRAELGQAQLVIVGQGRYEATLKTLARRYDPSAIFTGSLPFAEMVELLGAADVAAVPARTRGGGLDVEGLGIVYLEAQACGIPVVAGDSGGAPETVNEESGIVVRGNDERELADALVAILASPQRRAQMGEAGRRYVEENWTWEIMGERLRSLLGSPLY</sequence>
<keyword evidence="6" id="KW-1185">Reference proteome</keyword>
<organism evidence="5 6">
    <name type="scientific">Corynebacterium lowii</name>
    <dbReference type="NCBI Taxonomy" id="1544413"/>
    <lineage>
        <taxon>Bacteria</taxon>
        <taxon>Bacillati</taxon>
        <taxon>Actinomycetota</taxon>
        <taxon>Actinomycetes</taxon>
        <taxon>Mycobacteriales</taxon>
        <taxon>Corynebacteriaceae</taxon>
        <taxon>Corynebacterium</taxon>
    </lineage>
</organism>
<gene>
    <name evidence="5" type="primary">pimB_1</name>
    <name evidence="5" type="ORF">Clow_00989</name>
</gene>
<dbReference type="GO" id="GO:0016758">
    <property type="term" value="F:hexosyltransferase activity"/>
    <property type="evidence" value="ECO:0007669"/>
    <property type="project" value="TreeGrafter"/>
</dbReference>